<dbReference type="Pfam" id="PF10474">
    <property type="entry name" value="Syndetin_C"/>
    <property type="match status" value="1"/>
</dbReference>
<dbReference type="OrthoDB" id="10263345at2759"/>
<evidence type="ECO:0000313" key="3">
    <source>
        <dbReference type="Proteomes" id="UP000023152"/>
    </source>
</evidence>
<dbReference type="GO" id="GO:0005829">
    <property type="term" value="C:cytosol"/>
    <property type="evidence" value="ECO:0007669"/>
    <property type="project" value="GOC"/>
</dbReference>
<organism evidence="2 3">
    <name type="scientific">Reticulomyxa filosa</name>
    <dbReference type="NCBI Taxonomy" id="46433"/>
    <lineage>
        <taxon>Eukaryota</taxon>
        <taxon>Sar</taxon>
        <taxon>Rhizaria</taxon>
        <taxon>Retaria</taxon>
        <taxon>Foraminifera</taxon>
        <taxon>Monothalamids</taxon>
        <taxon>Reticulomyxidae</taxon>
        <taxon>Reticulomyxa</taxon>
    </lineage>
</organism>
<dbReference type="PANTHER" id="PTHR13258">
    <property type="entry name" value="SYNDETIN"/>
    <property type="match status" value="1"/>
</dbReference>
<accession>X6LSP8</accession>
<dbReference type="GO" id="GO:0032456">
    <property type="term" value="P:endocytic recycling"/>
    <property type="evidence" value="ECO:0007669"/>
    <property type="project" value="InterPro"/>
</dbReference>
<dbReference type="GO" id="GO:0000149">
    <property type="term" value="F:SNARE binding"/>
    <property type="evidence" value="ECO:0007669"/>
    <property type="project" value="TreeGrafter"/>
</dbReference>
<proteinExistence type="predicted"/>
<dbReference type="GO" id="GO:0042147">
    <property type="term" value="P:retrograde transport, endosome to Golgi"/>
    <property type="evidence" value="ECO:0007669"/>
    <property type="project" value="InterPro"/>
</dbReference>
<evidence type="ECO:0000259" key="1">
    <source>
        <dbReference type="Pfam" id="PF10474"/>
    </source>
</evidence>
<dbReference type="InterPro" id="IPR019514">
    <property type="entry name" value="Syndetin_C"/>
</dbReference>
<dbReference type="PANTHER" id="PTHR13258:SF0">
    <property type="entry name" value="SYNDETIN"/>
    <property type="match status" value="1"/>
</dbReference>
<dbReference type="EMBL" id="ASPP01028774">
    <property type="protein sequence ID" value="ETO04918.1"/>
    <property type="molecule type" value="Genomic_DNA"/>
</dbReference>
<dbReference type="AlphaFoldDB" id="X6LSP8"/>
<protein>
    <submittedName>
        <fullName evidence="2">Coiled-coil domain containing protein</fullName>
    </submittedName>
</protein>
<dbReference type="GO" id="GO:1990745">
    <property type="term" value="C:EARP complex"/>
    <property type="evidence" value="ECO:0007669"/>
    <property type="project" value="InterPro"/>
</dbReference>
<sequence length="288" mass="33222">MISLGSASDKESISYHIKQVKWNRRDLSSEPNAYVKKLISMFAQIEKVLSSHPTLPKFIHHKLNAEAVIYVQEQLVVAFAEATKCTTEGRALMSLDQSELKKGLQQLKNAEPMPTFDYVTNFIQAFYLAEQDLLQWVEDHPVTLFFVHTSFSRVGRAAEAIKAKERNVLEQKIEEAYKTGKSKQNNKNQKCNSLFFFCYSWAVLIFLQKITSKITFLSWCKSPRCLGEKVNEKSGCQRITGNNFLATNKETKKKEGRKLFCPIKIKTKQKEEKKKKNYNKKQKFAPFA</sequence>
<gene>
    <name evidence="2" type="ORF">RFI_32481</name>
</gene>
<reference evidence="2 3" key="1">
    <citation type="journal article" date="2013" name="Curr. Biol.">
        <title>The Genome of the Foraminiferan Reticulomyxa filosa.</title>
        <authorList>
            <person name="Glockner G."/>
            <person name="Hulsmann N."/>
            <person name="Schleicher M."/>
            <person name="Noegel A.A."/>
            <person name="Eichinger L."/>
            <person name="Gallinger C."/>
            <person name="Pawlowski J."/>
            <person name="Sierra R."/>
            <person name="Euteneuer U."/>
            <person name="Pillet L."/>
            <person name="Moustafa A."/>
            <person name="Platzer M."/>
            <person name="Groth M."/>
            <person name="Szafranski K."/>
            <person name="Schliwa M."/>
        </authorList>
    </citation>
    <scope>NUCLEOTIDE SEQUENCE [LARGE SCALE GENOMIC DNA]</scope>
</reference>
<dbReference type="Proteomes" id="UP000023152">
    <property type="component" value="Unassembled WGS sequence"/>
</dbReference>
<comment type="caution">
    <text evidence="2">The sequence shown here is derived from an EMBL/GenBank/DDBJ whole genome shotgun (WGS) entry which is preliminary data.</text>
</comment>
<evidence type="ECO:0000313" key="2">
    <source>
        <dbReference type="EMBL" id="ETO04918.1"/>
    </source>
</evidence>
<dbReference type="InterPro" id="IPR040047">
    <property type="entry name" value="VPS50"/>
</dbReference>
<name>X6LSP8_RETFI</name>
<feature type="domain" description="Syndetin C-terminal" evidence="1">
    <location>
        <begin position="10"/>
        <end position="174"/>
    </location>
</feature>
<keyword evidence="3" id="KW-1185">Reference proteome</keyword>